<accession>A0A6M5YMP3</accession>
<evidence type="ECO:0000313" key="2">
    <source>
        <dbReference type="EMBL" id="QJW94610.1"/>
    </source>
</evidence>
<keyword evidence="3" id="KW-1185">Reference proteome</keyword>
<dbReference type="EMBL" id="CP053452">
    <property type="protein sequence ID" value="QJW94610.1"/>
    <property type="molecule type" value="Genomic_DNA"/>
</dbReference>
<evidence type="ECO:0000313" key="3">
    <source>
        <dbReference type="Proteomes" id="UP000503447"/>
    </source>
</evidence>
<proteinExistence type="predicted"/>
<organism evidence="2 3">
    <name type="scientific">Frigoriglobus tundricola</name>
    <dbReference type="NCBI Taxonomy" id="2774151"/>
    <lineage>
        <taxon>Bacteria</taxon>
        <taxon>Pseudomonadati</taxon>
        <taxon>Planctomycetota</taxon>
        <taxon>Planctomycetia</taxon>
        <taxon>Gemmatales</taxon>
        <taxon>Gemmataceae</taxon>
        <taxon>Frigoriglobus</taxon>
    </lineage>
</organism>
<dbReference type="Proteomes" id="UP000503447">
    <property type="component" value="Chromosome"/>
</dbReference>
<dbReference type="Pfam" id="PF13481">
    <property type="entry name" value="AAA_25"/>
    <property type="match status" value="1"/>
</dbReference>
<name>A0A6M5YMP3_9BACT</name>
<feature type="region of interest" description="Disordered" evidence="1">
    <location>
        <begin position="266"/>
        <end position="293"/>
    </location>
</feature>
<feature type="compositionally biased region" description="Gly residues" evidence="1">
    <location>
        <begin position="280"/>
        <end position="293"/>
    </location>
</feature>
<protein>
    <recommendedName>
        <fullName evidence="4">AAA domain-containing protein</fullName>
    </recommendedName>
</protein>
<evidence type="ECO:0000256" key="1">
    <source>
        <dbReference type="SAM" id="MobiDB-lite"/>
    </source>
</evidence>
<reference evidence="3" key="1">
    <citation type="submission" date="2020-05" db="EMBL/GenBank/DDBJ databases">
        <title>Frigoriglobus tundricola gen. nov., sp. nov., a psychrotolerant cellulolytic planctomycete of the family Gemmataceae with two divergent copies of 16S rRNA gene.</title>
        <authorList>
            <person name="Kulichevskaya I.S."/>
            <person name="Ivanova A.A."/>
            <person name="Naumoff D.G."/>
            <person name="Beletsky A.V."/>
            <person name="Rijpstra W.I.C."/>
            <person name="Sinninghe Damste J.S."/>
            <person name="Mardanov A.V."/>
            <person name="Ravin N.V."/>
            <person name="Dedysh S.N."/>
        </authorList>
    </citation>
    <scope>NUCLEOTIDE SEQUENCE [LARGE SCALE GENOMIC DNA]</scope>
    <source>
        <strain evidence="3">PL17</strain>
    </source>
</reference>
<dbReference type="InterPro" id="IPR027417">
    <property type="entry name" value="P-loop_NTPase"/>
</dbReference>
<dbReference type="KEGG" id="ftj:FTUN_2132"/>
<evidence type="ECO:0008006" key="4">
    <source>
        <dbReference type="Google" id="ProtNLM"/>
    </source>
</evidence>
<dbReference type="AlphaFoldDB" id="A0A6M5YMP3"/>
<sequence length="301" mass="31294">MSKTNEPKITPAEKKPRLSLTSMADLCDEGTAPDWLVEGVMVARQPLVIGGPAKALKTSLALDLAVSLATGTKFLGTFEVPEACDVAVFSGESGRTTINETLQRICRSKKKDPKGCAVHCGFTLPRLSDPADRKELTQQLRAEGIGVVVIDPLYLCLGSGAAVSASNLYEVGAVLAATAHACLRANATPVLVHHTNKSAGAATGTVALVDLAFAGIAEFARQWLLVGRAAEYQPGSGVHDLVLSVGGSAGHSSRWSVRVDEGRDAEKRQWSVRVRPNEGAGAGAGQSYPRGGGSLAGINGL</sequence>
<dbReference type="SUPFAM" id="SSF52540">
    <property type="entry name" value="P-loop containing nucleoside triphosphate hydrolases"/>
    <property type="match status" value="1"/>
</dbReference>
<dbReference type="Gene3D" id="3.40.50.300">
    <property type="entry name" value="P-loop containing nucleotide triphosphate hydrolases"/>
    <property type="match status" value="1"/>
</dbReference>
<dbReference type="RefSeq" id="WP_171470568.1">
    <property type="nucleotide sequence ID" value="NZ_CP053452.2"/>
</dbReference>
<gene>
    <name evidence="2" type="ORF">FTUN_2132</name>
</gene>